<feature type="compositionally biased region" description="Basic residues" evidence="5">
    <location>
        <begin position="165"/>
        <end position="177"/>
    </location>
</feature>
<evidence type="ECO:0000313" key="10">
    <source>
        <dbReference type="Proteomes" id="UP000070412"/>
    </source>
</evidence>
<dbReference type="GO" id="GO:0008270">
    <property type="term" value="F:zinc ion binding"/>
    <property type="evidence" value="ECO:0007669"/>
    <property type="project" value="UniProtKB-KW"/>
</dbReference>
<feature type="domain" description="U1-type" evidence="6">
    <location>
        <begin position="83"/>
        <end position="117"/>
    </location>
</feature>
<dbReference type="AlphaFoldDB" id="A0A132AB55"/>
<keyword evidence="3" id="KW-0862">Zinc</keyword>
<protein>
    <submittedName>
        <fullName evidence="7 8">Zinc finger matrin-type protein 2</fullName>
    </submittedName>
</protein>
<evidence type="ECO:0000256" key="5">
    <source>
        <dbReference type="SAM" id="MobiDB-lite"/>
    </source>
</evidence>
<feature type="compositionally biased region" description="Basic and acidic residues" evidence="5">
    <location>
        <begin position="178"/>
        <end position="188"/>
    </location>
</feature>
<reference evidence="10" key="2">
    <citation type="journal article" date="2020" name="PLoS Negl. Trop. Dis.">
        <title>High-quality nuclear genome for Sarcoptes scabiei-A critical resource for a neglected parasite.</title>
        <authorList>
            <person name="Korhonen P.K."/>
            <person name="Gasser R.B."/>
            <person name="Ma G."/>
            <person name="Wang T."/>
            <person name="Stroehlein A.J."/>
            <person name="Young N.D."/>
            <person name="Ang C.S."/>
            <person name="Fernando D.D."/>
            <person name="Lu H.C."/>
            <person name="Taylor S."/>
            <person name="Reynolds S.L."/>
            <person name="Mofiz E."/>
            <person name="Najaraj S.H."/>
            <person name="Gowda H."/>
            <person name="Madugundu A."/>
            <person name="Renuse S."/>
            <person name="Holt D."/>
            <person name="Pandey A."/>
            <person name="Papenfuss A.T."/>
            <person name="Fischer K."/>
        </authorList>
    </citation>
    <scope>NUCLEOTIDE SEQUENCE [LARGE SCALE GENOMIC DNA]</scope>
</reference>
<keyword evidence="1" id="KW-0479">Metal-binding</keyword>
<dbReference type="InterPro" id="IPR036236">
    <property type="entry name" value="Znf_C2H2_sf"/>
</dbReference>
<evidence type="ECO:0000256" key="2">
    <source>
        <dbReference type="ARBA" id="ARBA00022771"/>
    </source>
</evidence>
<name>A0A132AB55_SARSC</name>
<feature type="compositionally biased region" description="Basic and acidic residues" evidence="5">
    <location>
        <begin position="40"/>
        <end position="57"/>
    </location>
</feature>
<dbReference type="Proteomes" id="UP000070412">
    <property type="component" value="Unassembled WGS sequence"/>
</dbReference>
<dbReference type="GO" id="GO:0046540">
    <property type="term" value="C:U4/U6 x U5 tri-snRNP complex"/>
    <property type="evidence" value="ECO:0007669"/>
    <property type="project" value="TreeGrafter"/>
</dbReference>
<gene>
    <name evidence="8" type="ORF">QR98_0066670</name>
    <name evidence="7" type="ORF">SSS_8584</name>
</gene>
<keyword evidence="4" id="KW-0539">Nucleus</keyword>
<evidence type="ECO:0000313" key="7">
    <source>
        <dbReference type="EMBL" id="KAF7493215.1"/>
    </source>
</evidence>
<dbReference type="EMBL" id="WVUK01000056">
    <property type="protein sequence ID" value="KAF7493215.1"/>
    <property type="molecule type" value="Genomic_DNA"/>
</dbReference>
<dbReference type="SMART" id="SM00451">
    <property type="entry name" value="ZnF_U1"/>
    <property type="match status" value="1"/>
</dbReference>
<dbReference type="EnsemblMetazoa" id="SSS_8584s_mrna">
    <property type="protein sequence ID" value="KAF7493215.1"/>
    <property type="gene ID" value="SSS_8584"/>
</dbReference>
<dbReference type="GO" id="GO:0005681">
    <property type="term" value="C:spliceosomal complex"/>
    <property type="evidence" value="ECO:0007669"/>
    <property type="project" value="InterPro"/>
</dbReference>
<dbReference type="OMA" id="VDHRRKW"/>
<reference evidence="8 11" key="1">
    <citation type="journal article" date="2015" name="Parasit. Vectors">
        <title>Draft genome of the scabies mite.</title>
        <authorList>
            <person name="Rider S.D.Jr."/>
            <person name="Morgan M.S."/>
            <person name="Arlian L.G."/>
        </authorList>
    </citation>
    <scope>NUCLEOTIDE SEQUENCE [LARGE SCALE GENOMIC DNA]</scope>
    <source>
        <strain evidence="8">Arlian Lab</strain>
    </source>
</reference>
<dbReference type="InterPro" id="IPR013087">
    <property type="entry name" value="Znf_C2H2_type"/>
</dbReference>
<organism evidence="8 11">
    <name type="scientific">Sarcoptes scabiei</name>
    <name type="common">Itch mite</name>
    <name type="synonym">Acarus scabiei</name>
    <dbReference type="NCBI Taxonomy" id="52283"/>
    <lineage>
        <taxon>Eukaryota</taxon>
        <taxon>Metazoa</taxon>
        <taxon>Ecdysozoa</taxon>
        <taxon>Arthropoda</taxon>
        <taxon>Chelicerata</taxon>
        <taxon>Arachnida</taxon>
        <taxon>Acari</taxon>
        <taxon>Acariformes</taxon>
        <taxon>Sarcoptiformes</taxon>
        <taxon>Astigmata</taxon>
        <taxon>Psoroptidia</taxon>
        <taxon>Sarcoptoidea</taxon>
        <taxon>Sarcoptidae</taxon>
        <taxon>Sarcoptinae</taxon>
        <taxon>Sarcoptes</taxon>
    </lineage>
</organism>
<evidence type="ECO:0000313" key="11">
    <source>
        <dbReference type="Proteomes" id="UP000616769"/>
    </source>
</evidence>
<evidence type="ECO:0000256" key="1">
    <source>
        <dbReference type="ARBA" id="ARBA00022723"/>
    </source>
</evidence>
<dbReference type="OrthoDB" id="30343at2759"/>
<proteinExistence type="predicted"/>
<dbReference type="Proteomes" id="UP000616769">
    <property type="component" value="Unassembled WGS sequence"/>
</dbReference>
<dbReference type="InterPro" id="IPR040107">
    <property type="entry name" value="Snu23"/>
</dbReference>
<evidence type="ECO:0000259" key="6">
    <source>
        <dbReference type="SMART" id="SM00451"/>
    </source>
</evidence>
<keyword evidence="10" id="KW-1185">Reference proteome</keyword>
<accession>A0A132AB55</accession>
<dbReference type="Pfam" id="PF12874">
    <property type="entry name" value="zf-met"/>
    <property type="match status" value="1"/>
</dbReference>
<dbReference type="PANTHER" id="PTHR45986:SF1">
    <property type="entry name" value="ZINC FINGER MATRIN-TYPE PROTEIN 2"/>
    <property type="match status" value="1"/>
</dbReference>
<feature type="region of interest" description="Disordered" evidence="5">
    <location>
        <begin position="165"/>
        <end position="205"/>
    </location>
</feature>
<evidence type="ECO:0000256" key="4">
    <source>
        <dbReference type="ARBA" id="ARBA00023242"/>
    </source>
</evidence>
<dbReference type="GO" id="GO:0000398">
    <property type="term" value="P:mRNA splicing, via spliceosome"/>
    <property type="evidence" value="ECO:0007669"/>
    <property type="project" value="InterPro"/>
</dbReference>
<dbReference type="FunFam" id="3.30.160.60:FF:002461">
    <property type="entry name" value="Zinc finger matrin-type protein 2"/>
    <property type="match status" value="1"/>
</dbReference>
<dbReference type="VEuPathDB" id="VectorBase:SSCA010552"/>
<sequence>MAGNDFRRKWNTEEYEQRIEERLREKKRKNQNGDEESGDDDGRAEKVPPKKRENLKAREFKINLESKLGKTVVISKATPSSQAGGFHCSICDCVVKDSINYLDHINGKKHQKNLGMNMRINRSTLEDVKERFELKLKQREEKKKEYDIEEKMKELKEEEEKLKYYRKQKRKEKHSRKHSEDYNDKDSDQISSMMGFASFGSKKKK</sequence>
<dbReference type="GO" id="GO:0003676">
    <property type="term" value="F:nucleic acid binding"/>
    <property type="evidence" value="ECO:0007669"/>
    <property type="project" value="InterPro"/>
</dbReference>
<reference evidence="7" key="3">
    <citation type="submission" date="2020-01" db="EMBL/GenBank/DDBJ databases">
        <authorList>
            <person name="Korhonen P.K.K."/>
            <person name="Guangxu M.G."/>
            <person name="Wang T.W."/>
            <person name="Stroehlein A.J.S."/>
            <person name="Young N.D."/>
            <person name="Ang C.-S.A."/>
            <person name="Fernando D.W.F."/>
            <person name="Lu H.L."/>
            <person name="Taylor S.T."/>
            <person name="Ehtesham M.E.M."/>
            <person name="Najaraj S.H.N."/>
            <person name="Harsha G.H.G."/>
            <person name="Madugundu A.M."/>
            <person name="Renuse S.R."/>
            <person name="Holt D.H."/>
            <person name="Pandey A.P."/>
            <person name="Papenfuss A.P."/>
            <person name="Gasser R.B.G."/>
            <person name="Fischer K.F."/>
        </authorList>
    </citation>
    <scope>NUCLEOTIDE SEQUENCE</scope>
    <source>
        <strain evidence="7">SSS_KF_BRIS2020</strain>
    </source>
</reference>
<dbReference type="Gene3D" id="3.30.160.60">
    <property type="entry name" value="Classic Zinc Finger"/>
    <property type="match status" value="1"/>
</dbReference>
<dbReference type="SUPFAM" id="SSF57667">
    <property type="entry name" value="beta-beta-alpha zinc fingers"/>
    <property type="match status" value="1"/>
</dbReference>
<evidence type="ECO:0000313" key="8">
    <source>
        <dbReference type="EMBL" id="KPM08153.1"/>
    </source>
</evidence>
<evidence type="ECO:0000313" key="9">
    <source>
        <dbReference type="EnsemblMetazoa" id="KAF7493215.1"/>
    </source>
</evidence>
<keyword evidence="2" id="KW-0863">Zinc-finger</keyword>
<dbReference type="EMBL" id="JXLN01012231">
    <property type="protein sequence ID" value="KPM08153.1"/>
    <property type="molecule type" value="Genomic_DNA"/>
</dbReference>
<dbReference type="InterPro" id="IPR003604">
    <property type="entry name" value="Matrin/U1-like-C_Znf_C2H2"/>
</dbReference>
<evidence type="ECO:0000256" key="3">
    <source>
        <dbReference type="ARBA" id="ARBA00022833"/>
    </source>
</evidence>
<feature type="region of interest" description="Disordered" evidence="5">
    <location>
        <begin position="21"/>
        <end position="57"/>
    </location>
</feature>
<reference evidence="9" key="4">
    <citation type="submission" date="2022-06" db="UniProtKB">
        <authorList>
            <consortium name="EnsemblMetazoa"/>
        </authorList>
    </citation>
    <scope>IDENTIFICATION</scope>
</reference>
<dbReference type="PANTHER" id="PTHR45986">
    <property type="entry name" value="ZINC FINGER MATRIN-TYPE PROTEIN 2"/>
    <property type="match status" value="1"/>
</dbReference>